<dbReference type="SMART" id="SM00487">
    <property type="entry name" value="DEXDc"/>
    <property type="match status" value="1"/>
</dbReference>
<dbReference type="GO" id="GO:0015616">
    <property type="term" value="F:DNA translocase activity"/>
    <property type="evidence" value="ECO:0007669"/>
    <property type="project" value="TreeGrafter"/>
</dbReference>
<dbReference type="CDD" id="cd18793">
    <property type="entry name" value="SF2_C_SNF"/>
    <property type="match status" value="1"/>
</dbReference>
<feature type="compositionally biased region" description="Basic residues" evidence="2">
    <location>
        <begin position="151"/>
        <end position="168"/>
    </location>
</feature>
<dbReference type="InterPro" id="IPR001650">
    <property type="entry name" value="Helicase_C-like"/>
</dbReference>
<evidence type="ECO:0000259" key="3">
    <source>
        <dbReference type="PROSITE" id="PS51192"/>
    </source>
</evidence>
<feature type="region of interest" description="Disordered" evidence="2">
    <location>
        <begin position="881"/>
        <end position="1032"/>
    </location>
</feature>
<dbReference type="STRING" id="282301.A0A267GU81"/>
<feature type="domain" description="Helicase C-terminal" evidence="4">
    <location>
        <begin position="565"/>
        <end position="720"/>
    </location>
</feature>
<dbReference type="OrthoDB" id="413460at2759"/>
<dbReference type="SUPFAM" id="SSF52540">
    <property type="entry name" value="P-loop containing nucleoside triphosphate hydrolases"/>
    <property type="match status" value="2"/>
</dbReference>
<dbReference type="EMBL" id="NIVC01000146">
    <property type="protein sequence ID" value="PAA89578.1"/>
    <property type="molecule type" value="Genomic_DNA"/>
</dbReference>
<dbReference type="GO" id="GO:0016787">
    <property type="term" value="F:hydrolase activity"/>
    <property type="evidence" value="ECO:0007669"/>
    <property type="project" value="UniProtKB-KW"/>
</dbReference>
<dbReference type="InterPro" id="IPR049730">
    <property type="entry name" value="SNF2/RAD54-like_C"/>
</dbReference>
<evidence type="ECO:0000256" key="2">
    <source>
        <dbReference type="SAM" id="MobiDB-lite"/>
    </source>
</evidence>
<dbReference type="FunFam" id="3.40.50.10810:FF:000094">
    <property type="entry name" value="DNA excision repair protein ERCC-6"/>
    <property type="match status" value="1"/>
</dbReference>
<feature type="region of interest" description="Disordered" evidence="2">
    <location>
        <begin position="1"/>
        <end position="30"/>
    </location>
</feature>
<organism evidence="5 6">
    <name type="scientific">Macrostomum lignano</name>
    <dbReference type="NCBI Taxonomy" id="282301"/>
    <lineage>
        <taxon>Eukaryota</taxon>
        <taxon>Metazoa</taxon>
        <taxon>Spiralia</taxon>
        <taxon>Lophotrochozoa</taxon>
        <taxon>Platyhelminthes</taxon>
        <taxon>Rhabditophora</taxon>
        <taxon>Macrostomorpha</taxon>
        <taxon>Macrostomida</taxon>
        <taxon>Macrostomidae</taxon>
        <taxon>Macrostomum</taxon>
    </lineage>
</organism>
<feature type="compositionally biased region" description="Low complexity" evidence="2">
    <location>
        <begin position="1263"/>
        <end position="1275"/>
    </location>
</feature>
<dbReference type="Pfam" id="PF00176">
    <property type="entry name" value="SNF2-rel_dom"/>
    <property type="match status" value="1"/>
</dbReference>
<evidence type="ECO:0008006" key="7">
    <source>
        <dbReference type="Google" id="ProtNLM"/>
    </source>
</evidence>
<dbReference type="InterPro" id="IPR038718">
    <property type="entry name" value="SNF2-like_sf"/>
</dbReference>
<feature type="compositionally biased region" description="Polar residues" evidence="2">
    <location>
        <begin position="1"/>
        <end position="15"/>
    </location>
</feature>
<feature type="region of interest" description="Disordered" evidence="2">
    <location>
        <begin position="81"/>
        <end position="187"/>
    </location>
</feature>
<sequence length="1285" mass="139769">LVKSVSQHSAMSASQKDFDSAGAGSASPQSAARLLVKQARQQFNANDFLASLTSLQAAYAINPSESLLNRISRLKEFLEDAKDGSDAEEGDAGSDEEAGGADENCSEVDADDVDFVEPPRLKPTFAKPKPRPRIVDEDDDDEQDDRDNWRRSKHQLPPRRRSPPRSHISKSPLALSNSSEAGHRDVGGDNSKLAEVCPGFSLCRPLFDKLYDHQRAGISWLYGLHKAGKGGILADDMGLGKTIQTIAFLRGLFDQNEIRSVLLIMPVSVIMTWRQEFDKWARNLPVYLYHGQTKRQMEYDLSRVQRRSGVLITTYGMVVSSWQSLACDQNNRTFVWDYVILDEGHKIKNSSRKTSKGVFAIDAKHRLLLTGTAVQNNLMEMWALFDFAHHGTLLGTQKTFKTEYERPIIRSREKDATASERRYGDQMAQSLKARIEPYFLRRTKHQIQASTKQQGQKPSAGPAMPSLTRKNDVVVWLFMSQTQLNIYRDFLQLDQVKALLVNSNRRSPLVELTVLKKICDHPRLLSANQCQDLGLSRAENMLDNSRAAIHLPVSMLTEESGKMAFLAKLMARLKAEGHRTLVFSQSRKMLDIAERILEERGHRLSRLDGRVTQVADRQHIVSTFARDKSIDAFLLTTQVGGVGLTLTAADRVVILDPSWNPAVDAQAVDRAFRIGQSRNVLIYRLITCGTVEEKIYRRQVFKDGITRQTTGIGEADKDPYRYFTKQELRELFKLDDHLKSQTQQQLAELHSGQRRTDPELDEHLAYLHSLNVFGISDHDLMFTQADATEPDVDDNSEASAAAAASMFGGPGLESTTIGAANSAKFAEQRRRQVEETLARENEEMAGRRLDRIDMSRMELSVLQPGSARPANVRDRIEATMHQFVPLSRPKIPQPPRPRPVYASDSASAASVSASASSSAGVEAAGVPSPPPSPPLRQPMPPPPPPRQPMPQQPVPQQPVPPQPVPQQSVPQQQVPQSPPTPPPSVAQLSESIHAMSVSEDSVVSDDPTFDKSNRGDTSMAVQQAAPAAADVSFEDSPLAVRLPSAGLRNVRRLAIDSDSDEAADDEQQAGAAAMEASCAASPAPPAPQKLIVPSTPERLSDSAHAMSFSEADGEGELVEESGSDAESDAGSDAESDAESDAGENNEPIEVVELSSSDESLQEALQSRPVHSLLSRSLGADASAAAAGDTSAVSGASSIIGNKSRGKVVLVSDSPVQSRLSTPSAAAAAGLTAVETPPPAPLPHSAMQRWFSTPMATGAPAAAATPATAAAASTQAGNCMSIDGDD</sequence>
<feature type="compositionally biased region" description="Pro residues" evidence="2">
    <location>
        <begin position="927"/>
        <end position="964"/>
    </location>
</feature>
<dbReference type="PROSITE" id="PS51194">
    <property type="entry name" value="HELICASE_CTER"/>
    <property type="match status" value="1"/>
</dbReference>
<dbReference type="Gene3D" id="3.40.50.10810">
    <property type="entry name" value="Tandem AAA-ATPase domain"/>
    <property type="match status" value="1"/>
</dbReference>
<feature type="compositionally biased region" description="Low complexity" evidence="2">
    <location>
        <begin position="902"/>
        <end position="926"/>
    </location>
</feature>
<proteinExistence type="predicted"/>
<keyword evidence="1" id="KW-0378">Hydrolase</keyword>
<dbReference type="InterPro" id="IPR050496">
    <property type="entry name" value="SNF2_RAD54_helicase_repair"/>
</dbReference>
<dbReference type="PROSITE" id="PS51192">
    <property type="entry name" value="HELICASE_ATP_BIND_1"/>
    <property type="match status" value="1"/>
</dbReference>
<feature type="region of interest" description="Disordered" evidence="2">
    <location>
        <begin position="1263"/>
        <end position="1285"/>
    </location>
</feature>
<evidence type="ECO:0000259" key="4">
    <source>
        <dbReference type="PROSITE" id="PS51194"/>
    </source>
</evidence>
<dbReference type="InterPro" id="IPR027417">
    <property type="entry name" value="P-loop_NTPase"/>
</dbReference>
<feature type="compositionally biased region" description="Low complexity" evidence="2">
    <location>
        <begin position="1068"/>
        <end position="1081"/>
    </location>
</feature>
<reference evidence="5 6" key="1">
    <citation type="submission" date="2017-06" db="EMBL/GenBank/DDBJ databases">
        <title>A platform for efficient transgenesis in Macrostomum lignano, a flatworm model organism for stem cell research.</title>
        <authorList>
            <person name="Berezikov E."/>
        </authorList>
    </citation>
    <scope>NUCLEOTIDE SEQUENCE [LARGE SCALE GENOMIC DNA]</scope>
    <source>
        <strain evidence="5">DV1</strain>
        <tissue evidence="5">Whole organism</tissue>
    </source>
</reference>
<feature type="compositionally biased region" description="Acidic residues" evidence="2">
    <location>
        <begin position="1111"/>
        <end position="1143"/>
    </location>
</feature>
<dbReference type="PANTHER" id="PTHR45629:SF7">
    <property type="entry name" value="DNA EXCISION REPAIR PROTEIN ERCC-6-RELATED"/>
    <property type="match status" value="1"/>
</dbReference>
<evidence type="ECO:0000313" key="6">
    <source>
        <dbReference type="Proteomes" id="UP000215902"/>
    </source>
</evidence>
<feature type="compositionally biased region" description="Acidic residues" evidence="2">
    <location>
        <begin position="1057"/>
        <end position="1067"/>
    </location>
</feature>
<dbReference type="Proteomes" id="UP000215902">
    <property type="component" value="Unassembled WGS sequence"/>
</dbReference>
<feature type="compositionally biased region" description="Acidic residues" evidence="2">
    <location>
        <begin position="136"/>
        <end position="145"/>
    </location>
</feature>
<feature type="compositionally biased region" description="Low complexity" evidence="2">
    <location>
        <begin position="1020"/>
        <end position="1029"/>
    </location>
</feature>
<dbReference type="Pfam" id="PF00271">
    <property type="entry name" value="Helicase_C"/>
    <property type="match status" value="1"/>
</dbReference>
<gene>
    <name evidence="5" type="ORF">BOX15_Mlig015864g1</name>
</gene>
<feature type="compositionally biased region" description="Low complexity" evidence="2">
    <location>
        <begin position="996"/>
        <end position="1006"/>
    </location>
</feature>
<dbReference type="PANTHER" id="PTHR45629">
    <property type="entry name" value="SNF2/RAD54 FAMILY MEMBER"/>
    <property type="match status" value="1"/>
</dbReference>
<keyword evidence="6" id="KW-1185">Reference proteome</keyword>
<dbReference type="InterPro" id="IPR000330">
    <property type="entry name" value="SNF2_N"/>
</dbReference>
<accession>A0A267GU81</accession>
<evidence type="ECO:0000256" key="1">
    <source>
        <dbReference type="ARBA" id="ARBA00022801"/>
    </source>
</evidence>
<name>A0A267GU81_9PLAT</name>
<feature type="compositionally biased region" description="Low complexity" evidence="2">
    <location>
        <begin position="965"/>
        <end position="975"/>
    </location>
</feature>
<dbReference type="SMART" id="SM00490">
    <property type="entry name" value="HELICc"/>
    <property type="match status" value="1"/>
</dbReference>
<feature type="region of interest" description="Disordered" evidence="2">
    <location>
        <begin position="1055"/>
        <end position="1167"/>
    </location>
</feature>
<feature type="compositionally biased region" description="Low complexity" evidence="2">
    <location>
        <begin position="1152"/>
        <end position="1167"/>
    </location>
</feature>
<protein>
    <recommendedName>
        <fullName evidence="7">DNA excision repair protein ERCC-6-like</fullName>
    </recommendedName>
</protein>
<feature type="compositionally biased region" description="Low complexity" evidence="2">
    <location>
        <begin position="20"/>
        <end position="30"/>
    </location>
</feature>
<feature type="compositionally biased region" description="Acidic residues" evidence="2">
    <location>
        <begin position="86"/>
        <end position="115"/>
    </location>
</feature>
<feature type="non-terminal residue" evidence="5">
    <location>
        <position position="1"/>
    </location>
</feature>
<comment type="caution">
    <text evidence="5">The sequence shown here is derived from an EMBL/GenBank/DDBJ whole genome shotgun (WGS) entry which is preliminary data.</text>
</comment>
<feature type="domain" description="Helicase ATP-binding" evidence="3">
    <location>
        <begin position="222"/>
        <end position="391"/>
    </location>
</feature>
<evidence type="ECO:0000313" key="5">
    <source>
        <dbReference type="EMBL" id="PAA89578.1"/>
    </source>
</evidence>
<dbReference type="Gene3D" id="3.40.50.300">
    <property type="entry name" value="P-loop containing nucleotide triphosphate hydrolases"/>
    <property type="match status" value="1"/>
</dbReference>
<dbReference type="InterPro" id="IPR014001">
    <property type="entry name" value="Helicase_ATP-bd"/>
</dbReference>
<dbReference type="GO" id="GO:0005524">
    <property type="term" value="F:ATP binding"/>
    <property type="evidence" value="ECO:0007669"/>
    <property type="project" value="InterPro"/>
</dbReference>